<keyword evidence="1" id="KW-1133">Transmembrane helix</keyword>
<dbReference type="Proteomes" id="UP001240447">
    <property type="component" value="Unassembled WGS sequence"/>
</dbReference>
<feature type="transmembrane region" description="Helical" evidence="1">
    <location>
        <begin position="42"/>
        <end position="66"/>
    </location>
</feature>
<dbReference type="EMBL" id="JAUSQM010000001">
    <property type="protein sequence ID" value="MDP9822529.1"/>
    <property type="molecule type" value="Genomic_DNA"/>
</dbReference>
<feature type="domain" description="Alpha/beta-hydrolase N-terminal" evidence="3">
    <location>
        <begin position="32"/>
        <end position="246"/>
    </location>
</feature>
<dbReference type="InterPro" id="IPR027788">
    <property type="entry name" value="Alpha/beta-hydrolase_N_dom"/>
</dbReference>
<dbReference type="RefSeq" id="WP_306825134.1">
    <property type="nucleotide sequence ID" value="NZ_JAUSQM010000001.1"/>
</dbReference>
<accession>A0ABT9NQ19</accession>
<name>A0ABT9NQ19_9ACTN</name>
<protein>
    <submittedName>
        <fullName evidence="4">Membrane protein</fullName>
    </submittedName>
</protein>
<feature type="transmembrane region" description="Helical" evidence="1">
    <location>
        <begin position="162"/>
        <end position="182"/>
    </location>
</feature>
<evidence type="ECO:0000313" key="4">
    <source>
        <dbReference type="EMBL" id="MDP9822529.1"/>
    </source>
</evidence>
<feature type="transmembrane region" description="Helical" evidence="1">
    <location>
        <begin position="12"/>
        <end position="30"/>
    </location>
</feature>
<sequence length="562" mass="60996">MSQQRPEVRARVFQRFDVVGLLVGLLAAWASLSPTLLPRTWYFQGAVTGVALVVGYGVGSLVAGAVRRVLLRRGPAQWWSPRTALVLRRLALLGIVSGGGWVLVVAAREHSWTWRRLGYEPTSWTWAYVGIVLLAGGTAGLVLVVARLIVALWRLLHRAGRLVLPSWLAALAAAVLVPWLLVVTLDTQVYERVIDTANEGFALVDQVVDTTEQPPPTSPYVSGGPASAQPWSTLGSEGRTWVARAPDAAELAAVAPEGQDVTPPVRAFIGRHASAEPDERARLAVAELERLGGFERSAVLVVMPTGTGWVNEQVVRPLEHLLSGDLATVATQYSHMPSPLAFVAERAGAKESARELVSAVRARLDELPAAARPRLYVAGESLGAFALDGAFADLDALTSEVDGAVLVGTPSMSELRGEAERERRPGSPQVRPVVGDGEDIVFANRSRDLRELLVDEDRAGPRAVFLQQPDDGVVWWDPRTAFTRPDWLAEPLAREVNPALEWRPLVTFLNLTVDMVVSNDFDEGAGHRYGQMPAGAWRAIIRPGWDSDAVRRLHLTLQAVGR</sequence>
<keyword evidence="5" id="KW-1185">Reference proteome</keyword>
<evidence type="ECO:0000259" key="2">
    <source>
        <dbReference type="Pfam" id="PF10081"/>
    </source>
</evidence>
<dbReference type="InterPro" id="IPR027787">
    <property type="entry name" value="Alpha/beta-hydrolase_catalytic"/>
</dbReference>
<reference evidence="4 5" key="1">
    <citation type="submission" date="2023-07" db="EMBL/GenBank/DDBJ databases">
        <title>Sequencing the genomes of 1000 actinobacteria strains.</title>
        <authorList>
            <person name="Klenk H.-P."/>
        </authorList>
    </citation>
    <scope>NUCLEOTIDE SEQUENCE [LARGE SCALE GENOMIC DNA]</scope>
    <source>
        <strain evidence="4 5">GD13</strain>
    </source>
</reference>
<dbReference type="Pfam" id="PF15420">
    <property type="entry name" value="Abhydrolase_9_N"/>
    <property type="match status" value="1"/>
</dbReference>
<keyword evidence="1" id="KW-0472">Membrane</keyword>
<evidence type="ECO:0000256" key="1">
    <source>
        <dbReference type="SAM" id="Phobius"/>
    </source>
</evidence>
<feature type="transmembrane region" description="Helical" evidence="1">
    <location>
        <begin position="86"/>
        <end position="106"/>
    </location>
</feature>
<feature type="transmembrane region" description="Helical" evidence="1">
    <location>
        <begin position="126"/>
        <end position="150"/>
    </location>
</feature>
<keyword evidence="1" id="KW-0812">Transmembrane</keyword>
<evidence type="ECO:0000313" key="5">
    <source>
        <dbReference type="Proteomes" id="UP001240447"/>
    </source>
</evidence>
<proteinExistence type="predicted"/>
<dbReference type="Pfam" id="PF10081">
    <property type="entry name" value="Abhydrolase_9"/>
    <property type="match status" value="1"/>
</dbReference>
<organism evidence="4 5">
    <name type="scientific">Nocardioides massiliensis</name>
    <dbReference type="NCBI Taxonomy" id="1325935"/>
    <lineage>
        <taxon>Bacteria</taxon>
        <taxon>Bacillati</taxon>
        <taxon>Actinomycetota</taxon>
        <taxon>Actinomycetes</taxon>
        <taxon>Propionibacteriales</taxon>
        <taxon>Nocardioidaceae</taxon>
        <taxon>Nocardioides</taxon>
    </lineage>
</organism>
<comment type="caution">
    <text evidence="4">The sequence shown here is derived from an EMBL/GenBank/DDBJ whole genome shotgun (WGS) entry which is preliminary data.</text>
</comment>
<evidence type="ECO:0000259" key="3">
    <source>
        <dbReference type="Pfam" id="PF15420"/>
    </source>
</evidence>
<gene>
    <name evidence="4" type="ORF">J2S59_002338</name>
</gene>
<feature type="domain" description="Alpha/beta-hydrolase catalytic" evidence="2">
    <location>
        <begin position="265"/>
        <end position="553"/>
    </location>
</feature>